<reference evidence="2" key="1">
    <citation type="journal article" date="2020" name="Mol. Plant Microbe Interact.">
        <title>Genome Sequence of the Biocontrol Agent Coniothyrium minitans strain Conio (IMI 134523).</title>
        <authorList>
            <person name="Patel D."/>
            <person name="Shittu T.A."/>
            <person name="Baroncelli R."/>
            <person name="Muthumeenakshi S."/>
            <person name="Osborne T.H."/>
            <person name="Janganan T.K."/>
            <person name="Sreenivasaprasad S."/>
        </authorList>
    </citation>
    <scope>NUCLEOTIDE SEQUENCE</scope>
    <source>
        <strain evidence="2">Conio</strain>
    </source>
</reference>
<dbReference type="AlphaFoldDB" id="A0A9P6GNJ2"/>
<name>A0A9P6GNJ2_9PLEO</name>
<keyword evidence="1" id="KW-1133">Transmembrane helix</keyword>
<evidence type="ECO:0000313" key="2">
    <source>
        <dbReference type="EMBL" id="KAF9738977.1"/>
    </source>
</evidence>
<protein>
    <recommendedName>
        <fullName evidence="4">Transmembrane protein</fullName>
    </recommendedName>
</protein>
<keyword evidence="1" id="KW-0812">Transmembrane</keyword>
<evidence type="ECO:0000256" key="1">
    <source>
        <dbReference type="SAM" id="Phobius"/>
    </source>
</evidence>
<dbReference type="Proteomes" id="UP000756921">
    <property type="component" value="Unassembled WGS sequence"/>
</dbReference>
<organism evidence="2 3">
    <name type="scientific">Paraphaeosphaeria minitans</name>
    <dbReference type="NCBI Taxonomy" id="565426"/>
    <lineage>
        <taxon>Eukaryota</taxon>
        <taxon>Fungi</taxon>
        <taxon>Dikarya</taxon>
        <taxon>Ascomycota</taxon>
        <taxon>Pezizomycotina</taxon>
        <taxon>Dothideomycetes</taxon>
        <taxon>Pleosporomycetidae</taxon>
        <taxon>Pleosporales</taxon>
        <taxon>Massarineae</taxon>
        <taxon>Didymosphaeriaceae</taxon>
        <taxon>Paraphaeosphaeria</taxon>
    </lineage>
</organism>
<dbReference type="OrthoDB" id="10358933at2759"/>
<keyword evidence="3" id="KW-1185">Reference proteome</keyword>
<evidence type="ECO:0008006" key="4">
    <source>
        <dbReference type="Google" id="ProtNLM"/>
    </source>
</evidence>
<evidence type="ECO:0000313" key="3">
    <source>
        <dbReference type="Proteomes" id="UP000756921"/>
    </source>
</evidence>
<dbReference type="EMBL" id="WJXW01000002">
    <property type="protein sequence ID" value="KAF9738977.1"/>
    <property type="molecule type" value="Genomic_DNA"/>
</dbReference>
<feature type="transmembrane region" description="Helical" evidence="1">
    <location>
        <begin position="39"/>
        <end position="60"/>
    </location>
</feature>
<gene>
    <name evidence="2" type="ORF">PMIN01_01611</name>
</gene>
<proteinExistence type="predicted"/>
<accession>A0A9P6GNJ2</accession>
<comment type="caution">
    <text evidence="2">The sequence shown here is derived from an EMBL/GenBank/DDBJ whole genome shotgun (WGS) entry which is preliminary data.</text>
</comment>
<sequence length="69" mass="8022">MDERKCMLKHQHDVEISERHTSFSLDDVLTSPRHCNTRLAFFVFSNVAHVLCIAALCLSYRNNRACTLR</sequence>
<keyword evidence="1" id="KW-0472">Membrane</keyword>